<comment type="caution">
    <text evidence="7">The sequence shown here is derived from an EMBL/GenBank/DDBJ whole genome shotgun (WGS) entry which is preliminary data.</text>
</comment>
<keyword evidence="4" id="KW-0539">Nucleus</keyword>
<dbReference type="InterPro" id="IPR019038">
    <property type="entry name" value="POLD3"/>
</dbReference>
<dbReference type="Gene3D" id="3.40.50.880">
    <property type="match status" value="1"/>
</dbReference>
<dbReference type="PANTHER" id="PTHR17598:SF13">
    <property type="entry name" value="DNA POLYMERASE DELTA SUBUNIT 3"/>
    <property type="match status" value="1"/>
</dbReference>
<evidence type="ECO:0000256" key="5">
    <source>
        <dbReference type="SAM" id="MobiDB-lite"/>
    </source>
</evidence>
<dbReference type="SUPFAM" id="SSF81383">
    <property type="entry name" value="F-box domain"/>
    <property type="match status" value="1"/>
</dbReference>
<feature type="region of interest" description="Disordered" evidence="5">
    <location>
        <begin position="417"/>
        <end position="441"/>
    </location>
</feature>
<evidence type="ECO:0000256" key="2">
    <source>
        <dbReference type="ARBA" id="ARBA00017589"/>
    </source>
</evidence>
<name>A0A498IKD7_MALDO</name>
<gene>
    <name evidence="7" type="ORF">DVH24_026927</name>
</gene>
<dbReference type="InterPro" id="IPR029062">
    <property type="entry name" value="Class_I_gatase-like"/>
</dbReference>
<dbReference type="InterPro" id="IPR036047">
    <property type="entry name" value="F-box-like_dom_sf"/>
</dbReference>
<keyword evidence="8" id="KW-1185">Reference proteome</keyword>
<dbReference type="Pfam" id="PF00646">
    <property type="entry name" value="F-box"/>
    <property type="match status" value="1"/>
</dbReference>
<feature type="domain" description="F-box" evidence="6">
    <location>
        <begin position="771"/>
        <end position="810"/>
    </location>
</feature>
<proteinExistence type="predicted"/>
<dbReference type="GO" id="GO:1904161">
    <property type="term" value="P:DNA synthesis involved in UV-damage excision repair"/>
    <property type="evidence" value="ECO:0007669"/>
    <property type="project" value="TreeGrafter"/>
</dbReference>
<dbReference type="GO" id="GO:0006271">
    <property type="term" value="P:DNA strand elongation involved in DNA replication"/>
    <property type="evidence" value="ECO:0007669"/>
    <property type="project" value="TreeGrafter"/>
</dbReference>
<feature type="region of interest" description="Disordered" evidence="5">
    <location>
        <begin position="256"/>
        <end position="361"/>
    </location>
</feature>
<dbReference type="GO" id="GO:0043625">
    <property type="term" value="C:delta DNA polymerase complex"/>
    <property type="evidence" value="ECO:0007669"/>
    <property type="project" value="InterPro"/>
</dbReference>
<evidence type="ECO:0000313" key="8">
    <source>
        <dbReference type="Proteomes" id="UP000290289"/>
    </source>
</evidence>
<dbReference type="Pfam" id="PF09507">
    <property type="entry name" value="CDC27"/>
    <property type="match status" value="1"/>
</dbReference>
<dbReference type="InterPro" id="IPR041913">
    <property type="entry name" value="POLD3_sf"/>
</dbReference>
<protein>
    <recommendedName>
        <fullName evidence="2">DNA polymerase delta subunit 3</fullName>
    </recommendedName>
</protein>
<dbReference type="CDD" id="cd22160">
    <property type="entry name" value="F-box_AtFBL13-like"/>
    <property type="match status" value="1"/>
</dbReference>
<feature type="compositionally biased region" description="Polar residues" evidence="5">
    <location>
        <begin position="289"/>
        <end position="298"/>
    </location>
</feature>
<comment type="subcellular location">
    <subcellularLocation>
        <location evidence="1">Nucleus</location>
    </subcellularLocation>
</comment>
<accession>A0A498IKD7</accession>
<keyword evidence="3" id="KW-0235">DNA replication</keyword>
<evidence type="ECO:0000256" key="3">
    <source>
        <dbReference type="ARBA" id="ARBA00022705"/>
    </source>
</evidence>
<reference evidence="7 8" key="1">
    <citation type="submission" date="2018-10" db="EMBL/GenBank/DDBJ databases">
        <title>A high-quality apple genome assembly.</title>
        <authorList>
            <person name="Hu J."/>
        </authorList>
    </citation>
    <scope>NUCLEOTIDE SEQUENCE [LARGE SCALE GENOMIC DNA]</scope>
    <source>
        <strain evidence="8">cv. HFTH1</strain>
        <tissue evidence="7">Young leaf</tissue>
    </source>
</reference>
<feature type="compositionally biased region" description="Polar residues" evidence="5">
    <location>
        <begin position="350"/>
        <end position="361"/>
    </location>
</feature>
<evidence type="ECO:0000256" key="1">
    <source>
        <dbReference type="ARBA" id="ARBA00004123"/>
    </source>
</evidence>
<evidence type="ECO:0000313" key="7">
    <source>
        <dbReference type="EMBL" id="RXH84028.1"/>
    </source>
</evidence>
<dbReference type="PANTHER" id="PTHR17598">
    <property type="entry name" value="DNA POLYMERASE DELTA SUBUNIT 3"/>
    <property type="match status" value="1"/>
</dbReference>
<evidence type="ECO:0000256" key="4">
    <source>
        <dbReference type="ARBA" id="ARBA00023242"/>
    </source>
</evidence>
<dbReference type="GO" id="GO:0006297">
    <property type="term" value="P:nucleotide-excision repair, DNA gap filling"/>
    <property type="evidence" value="ECO:0007669"/>
    <property type="project" value="TreeGrafter"/>
</dbReference>
<dbReference type="GO" id="GO:0003887">
    <property type="term" value="F:DNA-directed DNA polymerase activity"/>
    <property type="evidence" value="ECO:0007669"/>
    <property type="project" value="TreeGrafter"/>
</dbReference>
<sequence length="982" mass="109283">MIPHSEDAIQVTQHVANFLVSEARKSLNRPPVGQVLDNLIYNYSPTFCGKAGVFAAYCSVILELAVTRVLVSYKWLSRNYLVSSNAAKRLLQEFVEKHENGFEVVYVLAGWLKSDPSSYHIRLVSGPKLTEAKEEFDGNCSVEVYSVQACIPKDPAALWNAEFLQAEELFKQAPTVANCLRDNRFGGISNSFVKRNVDGVPLSTESPQLKSKAVIGQSEINLQATNVVRDVQNKGQQSSPKVGLQATNVVKDVKTESNGTRVFDQANKPPAAKEKVPPVPMNKTKLQNEKSSSASGGSLANFWGRASVKSKSDAPEKNNTCIPDHTGASAEPQTCAQEAVAGVSSDDDGQQVNFKRSSNGEGTRKRRVVFDFSDDEEDAVNLASLENPKGQSCLDLQESRKVMVPERTNLNFDEQVEDNPKVKEEISVDGESDEPSREDSSVVRKVIDAGIILREKPIPEQNVNKMDKPTNAASSSPKRRKVMKTVIDERGREVTEVIWEGEETEAKKADSGVIKKAGSDIIKKDDSDIIKKSDNKAPSAVNRLPAAKKSVGTPTNATGKAGNKKGRVIFTKAYVWPECCSLPLNLVSGDCLKLYNEKNLLISKLCGFAEENSRFCMLEYDHNAYRTAARQEEFPALCESRGLKCNKFKPDMKTHWSSILLMLQSCVNYIAAITVYYNVAISLGSKVYSPNSCMALYHLLCISFTFSEHKSHSGFKAIYDIMESKFRSYYEFIFNVYIFHQNVHTSKNGFELGDSKLKRNSRPQEGVEDRISELPDAVLCHILSFVPTKYAARTSILSTRWKDKWVSVPNLDFEHKSKSFIAEKKYKCDSLVFFKVCSSRTLPSDDVKKFRLHCSCCSKSGLLLMVGFELPSSVIIRRVAEALDCKGLVARVDSKCIGTLLSHFKNSQAIAISCCLVSAWPKQCGIEHIVNDIPECLSAPLKLDAKELDTMLLHNFYTRSRISYVNIIYEQIKVCKSNWKEA</sequence>
<dbReference type="EMBL" id="RDQH01000337">
    <property type="protein sequence ID" value="RXH84028.1"/>
    <property type="molecule type" value="Genomic_DNA"/>
</dbReference>
<dbReference type="Proteomes" id="UP000290289">
    <property type="component" value="Chromosome 11"/>
</dbReference>
<organism evidence="7 8">
    <name type="scientific">Malus domestica</name>
    <name type="common">Apple</name>
    <name type="synonym">Pyrus malus</name>
    <dbReference type="NCBI Taxonomy" id="3750"/>
    <lineage>
        <taxon>Eukaryota</taxon>
        <taxon>Viridiplantae</taxon>
        <taxon>Streptophyta</taxon>
        <taxon>Embryophyta</taxon>
        <taxon>Tracheophyta</taxon>
        <taxon>Spermatophyta</taxon>
        <taxon>Magnoliopsida</taxon>
        <taxon>eudicotyledons</taxon>
        <taxon>Gunneridae</taxon>
        <taxon>Pentapetalae</taxon>
        <taxon>rosids</taxon>
        <taxon>fabids</taxon>
        <taxon>Rosales</taxon>
        <taxon>Rosaceae</taxon>
        <taxon>Amygdaloideae</taxon>
        <taxon>Maleae</taxon>
        <taxon>Malus</taxon>
    </lineage>
</organism>
<dbReference type="Gene3D" id="3.90.1030.20">
    <property type="entry name" value="DNA polymerase delta, p66 (Cdc27) subunit, wHTH domain"/>
    <property type="match status" value="1"/>
</dbReference>
<dbReference type="FunFam" id="3.90.1030.20:FF:000002">
    <property type="entry name" value="DNA polymerase delta subunit"/>
    <property type="match status" value="1"/>
</dbReference>
<dbReference type="AlphaFoldDB" id="A0A498IKD7"/>
<evidence type="ECO:0000259" key="6">
    <source>
        <dbReference type="Pfam" id="PF00646"/>
    </source>
</evidence>
<feature type="region of interest" description="Disordered" evidence="5">
    <location>
        <begin position="462"/>
        <end position="482"/>
    </location>
</feature>
<dbReference type="InterPro" id="IPR053781">
    <property type="entry name" value="F-box_AtFBL13-like"/>
</dbReference>
<dbReference type="InterPro" id="IPR001810">
    <property type="entry name" value="F-box_dom"/>
</dbReference>
<dbReference type="STRING" id="3750.A0A498IKD7"/>